<feature type="non-terminal residue" evidence="1">
    <location>
        <position position="1"/>
    </location>
</feature>
<protein>
    <submittedName>
        <fullName evidence="1">Uncharacterized protein</fullName>
    </submittedName>
</protein>
<evidence type="ECO:0000313" key="1">
    <source>
        <dbReference type="EMBL" id="CDW43218.1"/>
    </source>
</evidence>
<dbReference type="AlphaFoldDB" id="A0A0K2UY72"/>
<sequence length="114" mass="12638">KTVHVANNNKTRLIKLAVKFRFKGSISPGLGSFISTVSVQLYSFNSGLRPRFFFIQAQFGDRPLKQSVLLVNSGLGKYIRYKQGCSYLISRLCCSQVPTGVSNTKATIVFKVSL</sequence>
<accession>A0A0K2UY72</accession>
<reference evidence="1" key="1">
    <citation type="submission" date="2014-05" db="EMBL/GenBank/DDBJ databases">
        <authorList>
            <person name="Chronopoulou M."/>
        </authorList>
    </citation>
    <scope>NUCLEOTIDE SEQUENCE</scope>
    <source>
        <tissue evidence="1">Whole organism</tissue>
    </source>
</reference>
<name>A0A0K2UY72_LEPSM</name>
<organism evidence="1">
    <name type="scientific">Lepeophtheirus salmonis</name>
    <name type="common">Salmon louse</name>
    <name type="synonym">Caligus salmonis</name>
    <dbReference type="NCBI Taxonomy" id="72036"/>
    <lineage>
        <taxon>Eukaryota</taxon>
        <taxon>Metazoa</taxon>
        <taxon>Ecdysozoa</taxon>
        <taxon>Arthropoda</taxon>
        <taxon>Crustacea</taxon>
        <taxon>Multicrustacea</taxon>
        <taxon>Hexanauplia</taxon>
        <taxon>Copepoda</taxon>
        <taxon>Siphonostomatoida</taxon>
        <taxon>Caligidae</taxon>
        <taxon>Lepeophtheirus</taxon>
    </lineage>
</organism>
<dbReference type="EMBL" id="HACA01025857">
    <property type="protein sequence ID" value="CDW43218.1"/>
    <property type="molecule type" value="Transcribed_RNA"/>
</dbReference>
<proteinExistence type="predicted"/>